<dbReference type="AlphaFoldDB" id="A0A7W6CAY1"/>
<evidence type="ECO:0000256" key="10">
    <source>
        <dbReference type="SAM" id="Phobius"/>
    </source>
</evidence>
<evidence type="ECO:0000256" key="3">
    <source>
        <dbReference type="ARBA" id="ARBA00022448"/>
    </source>
</evidence>
<dbReference type="RefSeq" id="WP_246404155.1">
    <property type="nucleotide sequence ID" value="NZ_JACIDX010000001.1"/>
</dbReference>
<evidence type="ECO:0000313" key="13">
    <source>
        <dbReference type="EMBL" id="MBB3953221.1"/>
    </source>
</evidence>
<dbReference type="Gene3D" id="2.40.30.170">
    <property type="match status" value="1"/>
</dbReference>
<dbReference type="Gene3D" id="1.10.287.470">
    <property type="entry name" value="Helix hairpin bin"/>
    <property type="match status" value="1"/>
</dbReference>
<accession>A0A7W6CAY1</accession>
<keyword evidence="14" id="KW-1185">Reference proteome</keyword>
<name>A0A7W6CAY1_9SPHN</name>
<keyword evidence="7 10" id="KW-1133">Transmembrane helix</keyword>
<dbReference type="Pfam" id="PF25963">
    <property type="entry name" value="Beta-barrel_AAEA"/>
    <property type="match status" value="1"/>
</dbReference>
<keyword evidence="8 10" id="KW-0472">Membrane</keyword>
<dbReference type="PANTHER" id="PTHR30386">
    <property type="entry name" value="MEMBRANE FUSION SUBUNIT OF EMRAB-TOLC MULTIDRUG EFFLUX PUMP"/>
    <property type="match status" value="1"/>
</dbReference>
<dbReference type="InterPro" id="IPR058634">
    <property type="entry name" value="AaeA-lik-b-barrel"/>
</dbReference>
<evidence type="ECO:0000259" key="11">
    <source>
        <dbReference type="Pfam" id="PF25885"/>
    </source>
</evidence>
<reference evidence="13 14" key="1">
    <citation type="submission" date="2020-08" db="EMBL/GenBank/DDBJ databases">
        <title>Genomic Encyclopedia of Type Strains, Phase IV (KMG-IV): sequencing the most valuable type-strain genomes for metagenomic binning, comparative biology and taxonomic classification.</title>
        <authorList>
            <person name="Goeker M."/>
        </authorList>
    </citation>
    <scope>NUCLEOTIDE SEQUENCE [LARGE SCALE GENOMIC DNA]</scope>
    <source>
        <strain evidence="13 14">DSM 27057</strain>
    </source>
</reference>
<feature type="domain" description="p-hydroxybenzoic acid efflux pump subunit AaeA-like beta-barrel" evidence="12">
    <location>
        <begin position="262"/>
        <end position="352"/>
    </location>
</feature>
<evidence type="ECO:0000256" key="6">
    <source>
        <dbReference type="ARBA" id="ARBA00022692"/>
    </source>
</evidence>
<evidence type="ECO:0000256" key="9">
    <source>
        <dbReference type="SAM" id="MobiDB-lite"/>
    </source>
</evidence>
<dbReference type="InterPro" id="IPR050739">
    <property type="entry name" value="MFP"/>
</dbReference>
<feature type="domain" description="Multidrug export protein EmrA/FarA alpha-helical hairpin" evidence="11">
    <location>
        <begin position="107"/>
        <end position="220"/>
    </location>
</feature>
<keyword evidence="5" id="KW-0997">Cell inner membrane</keyword>
<comment type="similarity">
    <text evidence="2">Belongs to the membrane fusion protein (MFP) (TC 8.A.1) family.</text>
</comment>
<dbReference type="PANTHER" id="PTHR30386:SF19">
    <property type="entry name" value="MULTIDRUG EXPORT PROTEIN EMRA-RELATED"/>
    <property type="match status" value="1"/>
</dbReference>
<evidence type="ECO:0000256" key="4">
    <source>
        <dbReference type="ARBA" id="ARBA00022475"/>
    </source>
</evidence>
<evidence type="ECO:0000256" key="7">
    <source>
        <dbReference type="ARBA" id="ARBA00022989"/>
    </source>
</evidence>
<dbReference type="GO" id="GO:1990961">
    <property type="term" value="P:xenobiotic detoxification by transmembrane export across the plasma membrane"/>
    <property type="evidence" value="ECO:0007669"/>
    <property type="project" value="UniProtKB-ARBA"/>
</dbReference>
<dbReference type="EMBL" id="JACIDX010000001">
    <property type="protein sequence ID" value="MBB3953221.1"/>
    <property type="molecule type" value="Genomic_DNA"/>
</dbReference>
<comment type="subcellular location">
    <subcellularLocation>
        <location evidence="1">Cell inner membrane</location>
        <topology evidence="1">Single-pass membrane protein</topology>
    </subcellularLocation>
</comment>
<evidence type="ECO:0000313" key="14">
    <source>
        <dbReference type="Proteomes" id="UP000548867"/>
    </source>
</evidence>
<comment type="caution">
    <text evidence="13">The sequence shown here is derived from an EMBL/GenBank/DDBJ whole genome shotgun (WGS) entry which is preliminary data.</text>
</comment>
<evidence type="ECO:0000256" key="2">
    <source>
        <dbReference type="ARBA" id="ARBA00009477"/>
    </source>
</evidence>
<keyword evidence="3" id="KW-0813">Transport</keyword>
<sequence length="398" mass="41108">MNQQNHSFDKDNAPAMADSYSPPPAKNAARRKGLLMLGVAALIGAAGYGAYVMMSAASEETDDAYVAGNITQITARDPGTVIAVHAESTQGVKAGQPLVDLDPALADAQLAAAEAELARAARTVRSGFTKVGTAEAEIAQAEVRLAAARSDLTRREKAVSSGAISAEEVAHAGEAVRMAQANLDLARSHRADAESTVGGTDVAGNPAVLAAIAAVKRAAIVRSHMHLSSPVDGVVAQRAAQVGQQVAPGAPLMSVVPLRKVWVDANFRETQLANLRIGQSATLHSDAYGKKVTFHGKVIGLSAGSGAAFALLPAQNASGNWIKVVQRVPVRIALDPKELDAHPLRLGLSVNVEVDTSQGTGQPVTAIPAVAQASEPVDTVSPEIEARIRRIIAANAGR</sequence>
<dbReference type="SUPFAM" id="SSF111369">
    <property type="entry name" value="HlyD-like secretion proteins"/>
    <property type="match status" value="2"/>
</dbReference>
<dbReference type="FunFam" id="2.40.30.170:FF:000003">
    <property type="entry name" value="Multidrug resistance protein A"/>
    <property type="match status" value="1"/>
</dbReference>
<dbReference type="GO" id="GO:0046677">
    <property type="term" value="P:response to antibiotic"/>
    <property type="evidence" value="ECO:0007669"/>
    <property type="project" value="UniProtKB-ARBA"/>
</dbReference>
<dbReference type="Proteomes" id="UP000548867">
    <property type="component" value="Unassembled WGS sequence"/>
</dbReference>
<protein>
    <submittedName>
        <fullName evidence="13">Membrane fusion protein (Multidrug efflux system)</fullName>
    </submittedName>
</protein>
<proteinExistence type="inferred from homology"/>
<keyword evidence="6 10" id="KW-0812">Transmembrane</keyword>
<evidence type="ECO:0000259" key="12">
    <source>
        <dbReference type="Pfam" id="PF25963"/>
    </source>
</evidence>
<dbReference type="GO" id="GO:0015721">
    <property type="term" value="P:bile acid and bile salt transport"/>
    <property type="evidence" value="ECO:0007669"/>
    <property type="project" value="UniProtKB-ARBA"/>
</dbReference>
<feature type="transmembrane region" description="Helical" evidence="10">
    <location>
        <begin position="34"/>
        <end position="54"/>
    </location>
</feature>
<evidence type="ECO:0000256" key="5">
    <source>
        <dbReference type="ARBA" id="ARBA00022519"/>
    </source>
</evidence>
<evidence type="ECO:0000256" key="1">
    <source>
        <dbReference type="ARBA" id="ARBA00004377"/>
    </source>
</evidence>
<gene>
    <name evidence="13" type="ORF">GGR38_000133</name>
</gene>
<evidence type="ECO:0000256" key="8">
    <source>
        <dbReference type="ARBA" id="ARBA00023136"/>
    </source>
</evidence>
<dbReference type="Pfam" id="PF25885">
    <property type="entry name" value="HH_EMRA"/>
    <property type="match status" value="1"/>
</dbReference>
<keyword evidence="4" id="KW-1003">Cell membrane</keyword>
<feature type="region of interest" description="Disordered" evidence="9">
    <location>
        <begin position="1"/>
        <end position="25"/>
    </location>
</feature>
<organism evidence="13 14">
    <name type="scientific">Novosphingobium sediminicola</name>
    <dbReference type="NCBI Taxonomy" id="563162"/>
    <lineage>
        <taxon>Bacteria</taxon>
        <taxon>Pseudomonadati</taxon>
        <taxon>Pseudomonadota</taxon>
        <taxon>Alphaproteobacteria</taxon>
        <taxon>Sphingomonadales</taxon>
        <taxon>Sphingomonadaceae</taxon>
        <taxon>Novosphingobium</taxon>
    </lineage>
</organism>
<dbReference type="InterPro" id="IPR058633">
    <property type="entry name" value="EmrA/FarA_HH"/>
</dbReference>
<dbReference type="GO" id="GO:0005886">
    <property type="term" value="C:plasma membrane"/>
    <property type="evidence" value="ECO:0007669"/>
    <property type="project" value="UniProtKB-SubCell"/>
</dbReference>